<protein>
    <recommendedName>
        <fullName evidence="3">Lipoprotein</fullName>
    </recommendedName>
</protein>
<evidence type="ECO:0000313" key="2">
    <source>
        <dbReference type="Proteomes" id="UP001257234"/>
    </source>
</evidence>
<dbReference type="RefSeq" id="WP_309559996.1">
    <property type="nucleotide sequence ID" value="NZ_JAVJIU010000001.1"/>
</dbReference>
<accession>A0ABU1EL85</accession>
<organism evidence="1 2">
    <name type="scientific">Christiangramia sediminicola</name>
    <dbReference type="NCBI Taxonomy" id="3073267"/>
    <lineage>
        <taxon>Bacteria</taxon>
        <taxon>Pseudomonadati</taxon>
        <taxon>Bacteroidota</taxon>
        <taxon>Flavobacteriia</taxon>
        <taxon>Flavobacteriales</taxon>
        <taxon>Flavobacteriaceae</taxon>
        <taxon>Christiangramia</taxon>
    </lineage>
</organism>
<dbReference type="EMBL" id="JAVJIU010000001">
    <property type="protein sequence ID" value="MDR5589094.1"/>
    <property type="molecule type" value="Genomic_DNA"/>
</dbReference>
<sequence>MKSKIILAITVLCLTSCGLKPIPTEHDLIIIENNDIKLSDLGNGKVLIYNDANILHTSDNTSRLNIKLDDKNLGQLRAKNYAVIMLTEGEHNFNIRHLDVVNMKSDHKVNVTDSVKVIRVKPTITSNKLEIVNQLPDNWTKYEYMNSK</sequence>
<gene>
    <name evidence="1" type="ORF">RE431_00475</name>
</gene>
<comment type="caution">
    <text evidence="1">The sequence shown here is derived from an EMBL/GenBank/DDBJ whole genome shotgun (WGS) entry which is preliminary data.</text>
</comment>
<proteinExistence type="predicted"/>
<evidence type="ECO:0000313" key="1">
    <source>
        <dbReference type="EMBL" id="MDR5589094.1"/>
    </source>
</evidence>
<reference evidence="2" key="1">
    <citation type="submission" date="2023-07" db="EMBL/GenBank/DDBJ databases">
        <title>Christiangramia sp. SM2212., a novel bacterium of the family Flavobacteriaceae isolated from the sea sediment.</title>
        <authorList>
            <person name="Wang J."/>
            <person name="Zhang X."/>
        </authorList>
    </citation>
    <scope>NUCLEOTIDE SEQUENCE [LARGE SCALE GENOMIC DNA]</scope>
    <source>
        <strain evidence="2">SM2212</strain>
    </source>
</reference>
<name>A0ABU1EL85_9FLAO</name>
<dbReference type="Proteomes" id="UP001257234">
    <property type="component" value="Unassembled WGS sequence"/>
</dbReference>
<keyword evidence="2" id="KW-1185">Reference proteome</keyword>
<evidence type="ECO:0008006" key="3">
    <source>
        <dbReference type="Google" id="ProtNLM"/>
    </source>
</evidence>